<dbReference type="Proteomes" id="UP000663887">
    <property type="component" value="Unassembled WGS sequence"/>
</dbReference>
<dbReference type="Proteomes" id="UP000681720">
    <property type="component" value="Unassembled WGS sequence"/>
</dbReference>
<dbReference type="GO" id="GO:0016020">
    <property type="term" value="C:membrane"/>
    <property type="evidence" value="ECO:0007669"/>
    <property type="project" value="UniProtKB-SubCell"/>
</dbReference>
<evidence type="ECO:0000313" key="16">
    <source>
        <dbReference type="Proteomes" id="UP000663866"/>
    </source>
</evidence>
<evidence type="ECO:0000256" key="4">
    <source>
        <dbReference type="ARBA" id="ARBA00023136"/>
    </source>
</evidence>
<dbReference type="Proteomes" id="UP000663824">
    <property type="component" value="Unassembled WGS sequence"/>
</dbReference>
<name>A0A819UVK7_9BILA</name>
<dbReference type="EMBL" id="CAJNOV010008047">
    <property type="protein sequence ID" value="CAF1308771.1"/>
    <property type="molecule type" value="Genomic_DNA"/>
</dbReference>
<accession>A0A819UVK7</accession>
<evidence type="ECO:0000313" key="9">
    <source>
        <dbReference type="EMBL" id="CAF2051713.1"/>
    </source>
</evidence>
<evidence type="ECO:0000313" key="14">
    <source>
        <dbReference type="EMBL" id="CAF4087070.1"/>
    </source>
</evidence>
<evidence type="ECO:0000313" key="10">
    <source>
        <dbReference type="EMBL" id="CAF2091335.1"/>
    </source>
</evidence>
<feature type="transmembrane region" description="Helical" evidence="5">
    <location>
        <begin position="47"/>
        <end position="69"/>
    </location>
</feature>
<dbReference type="Proteomes" id="UP000681967">
    <property type="component" value="Unassembled WGS sequence"/>
</dbReference>
<comment type="subcellular location">
    <subcellularLocation>
        <location evidence="1">Membrane</location>
        <topology evidence="1">Multi-pass membrane protein</topology>
    </subcellularLocation>
</comment>
<dbReference type="Proteomes" id="UP000663834">
    <property type="component" value="Unassembled WGS sequence"/>
</dbReference>
<dbReference type="EMBL" id="CAJOBH010000771">
    <property type="protein sequence ID" value="CAF3816339.1"/>
    <property type="molecule type" value="Genomic_DNA"/>
</dbReference>
<evidence type="ECO:0000256" key="1">
    <source>
        <dbReference type="ARBA" id="ARBA00004141"/>
    </source>
</evidence>
<keyword evidence="2 5" id="KW-0812">Transmembrane</keyword>
<dbReference type="Proteomes" id="UP000663855">
    <property type="component" value="Unassembled WGS sequence"/>
</dbReference>
<feature type="transmembrane region" description="Helical" evidence="5">
    <location>
        <begin position="111"/>
        <end position="133"/>
    </location>
</feature>
<feature type="transmembrane region" description="Helical" evidence="5">
    <location>
        <begin position="81"/>
        <end position="105"/>
    </location>
</feature>
<proteinExistence type="predicted"/>
<evidence type="ECO:0000313" key="8">
    <source>
        <dbReference type="EMBL" id="CAF2038311.1"/>
    </source>
</evidence>
<dbReference type="EMBL" id="CAJOBI010004589">
    <property type="protein sequence ID" value="CAF4006505.1"/>
    <property type="molecule type" value="Genomic_DNA"/>
</dbReference>
<evidence type="ECO:0000313" key="12">
    <source>
        <dbReference type="EMBL" id="CAF4006505.1"/>
    </source>
</evidence>
<dbReference type="EMBL" id="CAJNRG010001736">
    <property type="protein sequence ID" value="CAF2038311.1"/>
    <property type="molecule type" value="Genomic_DNA"/>
</dbReference>
<dbReference type="EMBL" id="CAJNRE010010484">
    <property type="protein sequence ID" value="CAF2091335.1"/>
    <property type="molecule type" value="Genomic_DNA"/>
</dbReference>
<feature type="transmembrane region" description="Helical" evidence="5">
    <location>
        <begin position="21"/>
        <end position="41"/>
    </location>
</feature>
<dbReference type="EMBL" id="CAJOBF010002664">
    <property type="protein sequence ID" value="CAF4048849.1"/>
    <property type="molecule type" value="Genomic_DNA"/>
</dbReference>
<dbReference type="Pfam" id="PF09799">
    <property type="entry name" value="Transmemb_17"/>
    <property type="match status" value="1"/>
</dbReference>
<dbReference type="GO" id="GO:1905515">
    <property type="term" value="P:non-motile cilium assembly"/>
    <property type="evidence" value="ECO:0007669"/>
    <property type="project" value="TreeGrafter"/>
</dbReference>
<reference evidence="14" key="1">
    <citation type="submission" date="2021-02" db="EMBL/GenBank/DDBJ databases">
        <authorList>
            <person name="Nowell W R."/>
        </authorList>
    </citation>
    <scope>NUCLEOTIDE SEQUENCE</scope>
</reference>
<dbReference type="PANTHER" id="PTHR13531:SF0">
    <property type="entry name" value="GEO07735P1-RELATED"/>
    <property type="match status" value="1"/>
</dbReference>
<evidence type="ECO:0000256" key="2">
    <source>
        <dbReference type="ARBA" id="ARBA00022692"/>
    </source>
</evidence>
<dbReference type="EMBL" id="CAJNOW010019391">
    <property type="protein sequence ID" value="CAF1672141.1"/>
    <property type="molecule type" value="Genomic_DNA"/>
</dbReference>
<dbReference type="PANTHER" id="PTHR13531">
    <property type="entry name" value="GEO07735P1-RELATED-RELATED"/>
    <property type="match status" value="1"/>
</dbReference>
<dbReference type="OrthoDB" id="262535at2759"/>
<dbReference type="Proteomes" id="UP000663856">
    <property type="component" value="Unassembled WGS sequence"/>
</dbReference>
<evidence type="ECO:0000313" key="13">
    <source>
        <dbReference type="EMBL" id="CAF4048849.1"/>
    </source>
</evidence>
<evidence type="ECO:0000313" key="15">
    <source>
        <dbReference type="EMBL" id="CAF5181966.1"/>
    </source>
</evidence>
<organism evidence="14 16">
    <name type="scientific">Rotaria magnacalcarata</name>
    <dbReference type="NCBI Taxonomy" id="392030"/>
    <lineage>
        <taxon>Eukaryota</taxon>
        <taxon>Metazoa</taxon>
        <taxon>Spiralia</taxon>
        <taxon>Gnathifera</taxon>
        <taxon>Rotifera</taxon>
        <taxon>Eurotatoria</taxon>
        <taxon>Bdelloidea</taxon>
        <taxon>Philodinida</taxon>
        <taxon>Philodinidae</taxon>
        <taxon>Rotaria</taxon>
    </lineage>
</organism>
<dbReference type="EMBL" id="CAJOBG010003923">
    <property type="protein sequence ID" value="CAF4087070.1"/>
    <property type="molecule type" value="Genomic_DNA"/>
</dbReference>
<dbReference type="Proteomes" id="UP000663866">
    <property type="component" value="Unassembled WGS sequence"/>
</dbReference>
<keyword evidence="4 5" id="KW-0472">Membrane</keyword>
<evidence type="ECO:0000256" key="3">
    <source>
        <dbReference type="ARBA" id="ARBA00022989"/>
    </source>
</evidence>
<evidence type="ECO:0000313" key="6">
    <source>
        <dbReference type="EMBL" id="CAF1308771.1"/>
    </source>
</evidence>
<gene>
    <name evidence="11" type="ORF">BYL167_LOCUS3834</name>
    <name evidence="6" type="ORF">CJN711_LOCUS17321</name>
    <name evidence="15" type="ORF">GIL414_LOCUS69624</name>
    <name evidence="7" type="ORF">KQP761_LOCUS34492</name>
    <name evidence="10" type="ORF">MBJ925_LOCUS20383</name>
    <name evidence="14" type="ORF">OVN521_LOCUS20132</name>
    <name evidence="12" type="ORF">SMN809_LOCUS12229</name>
    <name evidence="13" type="ORF">UXM345_LOCUS19087</name>
    <name evidence="9" type="ORF">WKI299_LOCUS10266</name>
    <name evidence="8" type="ORF">XDN619_LOCUS6239</name>
</gene>
<dbReference type="EMBL" id="CAJNRF010003545">
    <property type="protein sequence ID" value="CAF2051713.1"/>
    <property type="molecule type" value="Genomic_DNA"/>
</dbReference>
<keyword evidence="16" id="KW-1185">Reference proteome</keyword>
<dbReference type="GO" id="GO:0035869">
    <property type="term" value="C:ciliary transition zone"/>
    <property type="evidence" value="ECO:0007669"/>
    <property type="project" value="TreeGrafter"/>
</dbReference>
<comment type="caution">
    <text evidence="14">The sequence shown here is derived from an EMBL/GenBank/DDBJ whole genome shotgun (WGS) entry which is preliminary data.</text>
</comment>
<evidence type="ECO:0000313" key="7">
    <source>
        <dbReference type="EMBL" id="CAF1672141.1"/>
    </source>
</evidence>
<evidence type="ECO:0000313" key="11">
    <source>
        <dbReference type="EMBL" id="CAF3816339.1"/>
    </source>
</evidence>
<sequence length="165" mass="19171">MILTVSDQSSTSLHILLHCNIPYSILWFILEILIFIFKLYHLTYAPYAFGVEISSVFMLFFNECIRHFFGIKGNLMLQNVLLIIFILYGFFCAVGFVFFLILQSYVTRLEILLSGIGLALILIEIIFSIITLIRDSRPMPVLTKDQKIARLHQAQKRFQESIQNE</sequence>
<dbReference type="InterPro" id="IPR019184">
    <property type="entry name" value="Uncharacterised_TM-17"/>
</dbReference>
<protein>
    <submittedName>
        <fullName evidence="14">Uncharacterized protein</fullName>
    </submittedName>
</protein>
<dbReference type="Proteomes" id="UP000663842">
    <property type="component" value="Unassembled WGS sequence"/>
</dbReference>
<keyword evidence="3 5" id="KW-1133">Transmembrane helix</keyword>
<evidence type="ECO:0000256" key="5">
    <source>
        <dbReference type="SAM" id="Phobius"/>
    </source>
</evidence>
<dbReference type="Proteomes" id="UP000676336">
    <property type="component" value="Unassembled WGS sequence"/>
</dbReference>
<dbReference type="AlphaFoldDB" id="A0A819UVK7"/>
<dbReference type="EMBL" id="CAJOBJ010330522">
    <property type="protein sequence ID" value="CAF5181966.1"/>
    <property type="molecule type" value="Genomic_DNA"/>
</dbReference>